<dbReference type="GO" id="GO:0022857">
    <property type="term" value="F:transmembrane transporter activity"/>
    <property type="evidence" value="ECO:0007669"/>
    <property type="project" value="InterPro"/>
</dbReference>
<organism evidence="9 11">
    <name type="scientific">Sulfuracidifex tepidarius</name>
    <dbReference type="NCBI Taxonomy" id="1294262"/>
    <lineage>
        <taxon>Archaea</taxon>
        <taxon>Thermoproteota</taxon>
        <taxon>Thermoprotei</taxon>
        <taxon>Sulfolobales</taxon>
        <taxon>Sulfolobaceae</taxon>
        <taxon>Sulfuracidifex</taxon>
    </lineage>
</organism>
<proteinExistence type="predicted"/>
<dbReference type="GO" id="GO:0005886">
    <property type="term" value="C:plasma membrane"/>
    <property type="evidence" value="ECO:0007669"/>
    <property type="project" value="UniProtKB-SubCell"/>
</dbReference>
<dbReference type="Pfam" id="PF00083">
    <property type="entry name" value="Sugar_tr"/>
    <property type="match status" value="1"/>
</dbReference>
<dbReference type="Pfam" id="PF07690">
    <property type="entry name" value="MFS_1"/>
    <property type="match status" value="1"/>
</dbReference>
<dbReference type="AlphaFoldDB" id="A0A510DUW4"/>
<evidence type="ECO:0000256" key="7">
    <source>
        <dbReference type="SAM" id="Phobius"/>
    </source>
</evidence>
<keyword evidence="5 7" id="KW-1133">Transmembrane helix</keyword>
<dbReference type="STRING" id="1294262.GCA_001316085_01232"/>
<keyword evidence="2" id="KW-0813">Transport</keyword>
<dbReference type="PANTHER" id="PTHR43045:SF1">
    <property type="entry name" value="SHIKIMATE TRANSPORTER"/>
    <property type="match status" value="1"/>
</dbReference>
<dbReference type="PANTHER" id="PTHR43045">
    <property type="entry name" value="SHIKIMATE TRANSPORTER"/>
    <property type="match status" value="1"/>
</dbReference>
<comment type="subcellular location">
    <subcellularLocation>
        <location evidence="1">Cell membrane</location>
        <topology evidence="1">Multi-pass membrane protein</topology>
    </subcellularLocation>
</comment>
<dbReference type="EMBL" id="AP018930">
    <property type="protein sequence ID" value="BBG26724.1"/>
    <property type="molecule type" value="Genomic_DNA"/>
</dbReference>
<keyword evidence="11" id="KW-1185">Reference proteome</keyword>
<feature type="transmembrane region" description="Helical" evidence="7">
    <location>
        <begin position="126"/>
        <end position="146"/>
    </location>
</feature>
<dbReference type="KEGG" id="step:IC006_1269"/>
<evidence type="ECO:0000256" key="6">
    <source>
        <dbReference type="ARBA" id="ARBA00023136"/>
    </source>
</evidence>
<evidence type="ECO:0000313" key="12">
    <source>
        <dbReference type="Proteomes" id="UP000325030"/>
    </source>
</evidence>
<dbReference type="InterPro" id="IPR020846">
    <property type="entry name" value="MFS_dom"/>
</dbReference>
<evidence type="ECO:0000313" key="10">
    <source>
        <dbReference type="EMBL" id="BBG26724.1"/>
    </source>
</evidence>
<evidence type="ECO:0000259" key="8">
    <source>
        <dbReference type="PROSITE" id="PS50850"/>
    </source>
</evidence>
<reference evidence="9 11" key="2">
    <citation type="journal article" date="2020" name="Int. J. Syst. Evol. Microbiol.">
        <title>Sulfuracidifex tepidarius gen. nov., sp. nov. and transfer of Sulfolobus metallicus Huber and Stetter 1992 to the genus Sulfuracidifex as Sulfuracidifex metallicus comb. nov.</title>
        <authorList>
            <person name="Itoh T."/>
            <person name="Miura T."/>
            <person name="Sakai H.D."/>
            <person name="Kato S."/>
            <person name="Ohkuma M."/>
            <person name="Takashina T."/>
        </authorList>
    </citation>
    <scope>NUCLEOTIDE SEQUENCE [LARGE SCALE GENOMIC DNA]</scope>
    <source>
        <strain evidence="9 11">IC-006</strain>
        <strain evidence="10">IC-007</strain>
    </source>
</reference>
<feature type="transmembrane region" description="Helical" evidence="7">
    <location>
        <begin position="63"/>
        <end position="86"/>
    </location>
</feature>
<dbReference type="InterPro" id="IPR005828">
    <property type="entry name" value="MFS_sugar_transport-like"/>
</dbReference>
<gene>
    <name evidence="9" type="ORF">IC006_1269</name>
    <name evidence="10" type="ORF">IC007_1244</name>
</gene>
<dbReference type="Proteomes" id="UP000322983">
    <property type="component" value="Chromosome"/>
</dbReference>
<evidence type="ECO:0000313" key="9">
    <source>
        <dbReference type="EMBL" id="BBG23969.1"/>
    </source>
</evidence>
<evidence type="ECO:0000256" key="3">
    <source>
        <dbReference type="ARBA" id="ARBA00022475"/>
    </source>
</evidence>
<dbReference type="InterPro" id="IPR036259">
    <property type="entry name" value="MFS_trans_sf"/>
</dbReference>
<keyword evidence="6 7" id="KW-0472">Membrane</keyword>
<dbReference type="SUPFAM" id="SSF103473">
    <property type="entry name" value="MFS general substrate transporter"/>
    <property type="match status" value="1"/>
</dbReference>
<dbReference type="RefSeq" id="WP_054845626.1">
    <property type="nucleotide sequence ID" value="NZ_AP018929.1"/>
</dbReference>
<dbReference type="InterPro" id="IPR011701">
    <property type="entry name" value="MFS"/>
</dbReference>
<reference evidence="12" key="1">
    <citation type="submission" date="2018-09" db="EMBL/GenBank/DDBJ databases">
        <title>Complete Genome Sequencing of Sulfolobus sp. JCM 16834.</title>
        <authorList>
            <person name="Kato S."/>
            <person name="Itoh T."/>
            <person name="Ohkuma M."/>
        </authorList>
    </citation>
    <scope>NUCLEOTIDE SEQUENCE [LARGE SCALE GENOMIC DNA]</scope>
    <source>
        <strain evidence="12">IC-007</strain>
    </source>
</reference>
<dbReference type="EMBL" id="AP018929">
    <property type="protein sequence ID" value="BBG23969.1"/>
    <property type="molecule type" value="Genomic_DNA"/>
</dbReference>
<feature type="transmembrane region" description="Helical" evidence="7">
    <location>
        <begin position="224"/>
        <end position="247"/>
    </location>
</feature>
<accession>A0A510E2J1</accession>
<evidence type="ECO:0000256" key="2">
    <source>
        <dbReference type="ARBA" id="ARBA00022448"/>
    </source>
</evidence>
<feature type="transmembrane region" description="Helical" evidence="7">
    <location>
        <begin position="259"/>
        <end position="280"/>
    </location>
</feature>
<feature type="transmembrane region" description="Helical" evidence="7">
    <location>
        <begin position="153"/>
        <end position="171"/>
    </location>
</feature>
<sequence>MRLILGNLLLTISQWYSFFLVSQLSLFIFPVFCGVAIFALGFVGRIAGSMIFGYIGDKVNRKVALFLTTAILVVSSLLIILVYNYYSIIAFRFLQGLSLGGEWGGASTVIAEAYGESKFRGLATSMIQLAVPISVILSSFSIFLLSTSSSGEWRFSLIFPIIISLFSISLVRDMKSVDMENNSGIPILNAIRNDWSNVLKAIGIKISESANFYIFTSFVFSQSISAGAVSMVVIIAVSLQLILMPMFGYLSDVIGRRMVVLIGAGIMLFGSILFPSNFVLGEMLLSVSDASLYAPQSSIFTELFDKKYRFTVSNFSYQVASIIGGTVAPAVLRVTNYGVSVVALPYIAVTLLSLTLVAETKGKRMQ</sequence>
<dbReference type="Gene3D" id="1.20.1250.20">
    <property type="entry name" value="MFS general substrate transporter like domains"/>
    <property type="match status" value="2"/>
</dbReference>
<dbReference type="PROSITE" id="PS50850">
    <property type="entry name" value="MFS"/>
    <property type="match status" value="1"/>
</dbReference>
<keyword evidence="4 7" id="KW-0812">Transmembrane</keyword>
<evidence type="ECO:0000256" key="1">
    <source>
        <dbReference type="ARBA" id="ARBA00004651"/>
    </source>
</evidence>
<feature type="transmembrane region" description="Helical" evidence="7">
    <location>
        <begin position="337"/>
        <end position="358"/>
    </location>
</feature>
<evidence type="ECO:0000256" key="5">
    <source>
        <dbReference type="ARBA" id="ARBA00022989"/>
    </source>
</evidence>
<evidence type="ECO:0000256" key="4">
    <source>
        <dbReference type="ARBA" id="ARBA00022692"/>
    </source>
</evidence>
<feature type="domain" description="Major facilitator superfamily (MFS) profile" evidence="8">
    <location>
        <begin position="1"/>
        <end position="365"/>
    </location>
</feature>
<accession>A0A510DUW4</accession>
<dbReference type="GeneID" id="41717587"/>
<protein>
    <recommendedName>
        <fullName evidence="8">Major facilitator superfamily (MFS) profile domain-containing protein</fullName>
    </recommendedName>
</protein>
<dbReference type="Proteomes" id="UP000325030">
    <property type="component" value="Chromosome"/>
</dbReference>
<feature type="transmembrane region" description="Helical" evidence="7">
    <location>
        <begin position="15"/>
        <end position="43"/>
    </location>
</feature>
<keyword evidence="3" id="KW-1003">Cell membrane</keyword>
<name>A0A510DUW4_9CREN</name>
<evidence type="ECO:0000313" key="11">
    <source>
        <dbReference type="Proteomes" id="UP000322983"/>
    </source>
</evidence>
<dbReference type="OrthoDB" id="37222at2157"/>